<keyword evidence="1" id="KW-0812">Transmembrane</keyword>
<protein>
    <recommendedName>
        <fullName evidence="4">UDP-glucuronosyltransferase</fullName>
    </recommendedName>
</protein>
<gene>
    <name evidence="2" type="ORF">GCM10007907_12410</name>
</gene>
<keyword evidence="1" id="KW-0472">Membrane</keyword>
<accession>A0ABQ5YGP0</accession>
<keyword evidence="1" id="KW-1133">Transmembrane helix</keyword>
<proteinExistence type="predicted"/>
<evidence type="ECO:0008006" key="4">
    <source>
        <dbReference type="Google" id="ProtNLM"/>
    </source>
</evidence>
<dbReference type="RefSeq" id="WP_284195571.1">
    <property type="nucleotide sequence ID" value="NZ_BSOG01000001.1"/>
</dbReference>
<dbReference type="EMBL" id="BSOG01000001">
    <property type="protein sequence ID" value="GLR12451.1"/>
    <property type="molecule type" value="Genomic_DNA"/>
</dbReference>
<evidence type="ECO:0000313" key="2">
    <source>
        <dbReference type="EMBL" id="GLR12451.1"/>
    </source>
</evidence>
<evidence type="ECO:0000313" key="3">
    <source>
        <dbReference type="Proteomes" id="UP001156706"/>
    </source>
</evidence>
<organism evidence="2 3">
    <name type="scientific">Chitinimonas prasina</name>
    <dbReference type="NCBI Taxonomy" id="1434937"/>
    <lineage>
        <taxon>Bacteria</taxon>
        <taxon>Pseudomonadati</taxon>
        <taxon>Pseudomonadota</taxon>
        <taxon>Betaproteobacteria</taxon>
        <taxon>Neisseriales</taxon>
        <taxon>Chitinibacteraceae</taxon>
        <taxon>Chitinimonas</taxon>
    </lineage>
</organism>
<comment type="caution">
    <text evidence="2">The sequence shown here is derived from an EMBL/GenBank/DDBJ whole genome shotgun (WGS) entry which is preliminary data.</text>
</comment>
<sequence length="368" mass="40934">MSAPVAVILTSAVGLGVYIPALLIQGRLRQQGLVVRCEVLEDYYTASRQQSHIAHGEAHHADFALAQLAHRMARDVQGCLDGERLQTLLADWARQGCRHFMVWSGFWLPILARYQTQTGWALEIDHCRIDAEMSASFRVHADLAAQGREIWLWHGDAGRLVYEIPVGSAPPLPWQQRQARLTVHGGGWGIGTYQARAEALAQAGFALDRVIHTEAEATVARPGDACFLLQPGWRAWHRDAAGELQFPAMGEVTASRETLYLRHAQYHVLYDVIRRNQAIVSKPGGCTLIDSLASATPVVLLEPYGYAEARNADIWLQLGFGIRYEDWRDSGFDPALLEQLHHNLLAHPGRGTDYPQAYAARLLQEQAA</sequence>
<reference evidence="3" key="1">
    <citation type="journal article" date="2019" name="Int. J. Syst. Evol. Microbiol.">
        <title>The Global Catalogue of Microorganisms (GCM) 10K type strain sequencing project: providing services to taxonomists for standard genome sequencing and annotation.</title>
        <authorList>
            <consortium name="The Broad Institute Genomics Platform"/>
            <consortium name="The Broad Institute Genome Sequencing Center for Infectious Disease"/>
            <person name="Wu L."/>
            <person name="Ma J."/>
        </authorList>
    </citation>
    <scope>NUCLEOTIDE SEQUENCE [LARGE SCALE GENOMIC DNA]</scope>
    <source>
        <strain evidence="3">NBRC 110044</strain>
    </source>
</reference>
<keyword evidence="3" id="KW-1185">Reference proteome</keyword>
<feature type="transmembrane region" description="Helical" evidence="1">
    <location>
        <begin position="6"/>
        <end position="24"/>
    </location>
</feature>
<name>A0ABQ5YGP0_9NEIS</name>
<dbReference type="Proteomes" id="UP001156706">
    <property type="component" value="Unassembled WGS sequence"/>
</dbReference>
<evidence type="ECO:0000256" key="1">
    <source>
        <dbReference type="SAM" id="Phobius"/>
    </source>
</evidence>